<reference evidence="1 2" key="1">
    <citation type="submission" date="2015-07" db="EMBL/GenBank/DDBJ databases">
        <title>A draft genome sequence of Mycobacterium wolinskyi.</title>
        <authorList>
            <person name="de Man T.J."/>
            <person name="Perry K.A."/>
            <person name="Coulliette A.D."/>
            <person name="Jensen B."/>
            <person name="Toney N.C."/>
            <person name="Limbago B.M."/>
            <person name="Noble-Wang J."/>
        </authorList>
    </citation>
    <scope>NUCLEOTIDE SEQUENCE [LARGE SCALE GENOMIC DNA]</scope>
    <source>
        <strain evidence="1 2">CDC_01</strain>
    </source>
</reference>
<evidence type="ECO:0000313" key="1">
    <source>
        <dbReference type="EMBL" id="KWX25281.1"/>
    </source>
</evidence>
<proteinExistence type="predicted"/>
<evidence type="ECO:0000313" key="2">
    <source>
        <dbReference type="Proteomes" id="UP000070612"/>
    </source>
</evidence>
<dbReference type="Proteomes" id="UP000070612">
    <property type="component" value="Unassembled WGS sequence"/>
</dbReference>
<organism evidence="1 2">
    <name type="scientific">Mycolicibacterium wolinskyi</name>
    <dbReference type="NCBI Taxonomy" id="59750"/>
    <lineage>
        <taxon>Bacteria</taxon>
        <taxon>Bacillati</taxon>
        <taxon>Actinomycetota</taxon>
        <taxon>Actinomycetes</taxon>
        <taxon>Mycobacteriales</taxon>
        <taxon>Mycobacteriaceae</taxon>
        <taxon>Mycolicibacterium</taxon>
    </lineage>
</organism>
<sequence>MQDAADKKFEQFTVIIGTATTHVPSDGFGQYCRPIEGRAAVRGRDVGEVLAGCMGRAAGGGCCC</sequence>
<comment type="caution">
    <text evidence="1">The sequence shown here is derived from an EMBL/GenBank/DDBJ whole genome shotgun (WGS) entry which is preliminary data.</text>
</comment>
<accession>A0A132PSF4</accession>
<keyword evidence="2" id="KW-1185">Reference proteome</keyword>
<gene>
    <name evidence="1" type="ORF">AFM11_03010</name>
</gene>
<dbReference type="EMBL" id="LGTW01000002">
    <property type="protein sequence ID" value="KWX25281.1"/>
    <property type="molecule type" value="Genomic_DNA"/>
</dbReference>
<dbReference type="AlphaFoldDB" id="A0A132PSF4"/>
<name>A0A132PSF4_9MYCO</name>
<protein>
    <submittedName>
        <fullName evidence="1">Uncharacterized protein</fullName>
    </submittedName>
</protein>